<organism evidence="3 4">
    <name type="scientific">Ralstonia insidiosa</name>
    <dbReference type="NCBI Taxonomy" id="190721"/>
    <lineage>
        <taxon>Bacteria</taxon>
        <taxon>Pseudomonadati</taxon>
        <taxon>Pseudomonadota</taxon>
        <taxon>Betaproteobacteria</taxon>
        <taxon>Burkholderiales</taxon>
        <taxon>Burkholderiaceae</taxon>
        <taxon>Ralstonia</taxon>
    </lineage>
</organism>
<feature type="compositionally biased region" description="Low complexity" evidence="2">
    <location>
        <begin position="107"/>
        <end position="119"/>
    </location>
</feature>
<proteinExistence type="predicted"/>
<protein>
    <recommendedName>
        <fullName evidence="5">Scaffolding protein</fullName>
    </recommendedName>
</protein>
<name>A0A848NUH2_9RALS</name>
<evidence type="ECO:0000313" key="3">
    <source>
        <dbReference type="EMBL" id="NMV36930.1"/>
    </source>
</evidence>
<evidence type="ECO:0000313" key="4">
    <source>
        <dbReference type="Proteomes" id="UP000575469"/>
    </source>
</evidence>
<keyword evidence="1" id="KW-0175">Coiled coil</keyword>
<evidence type="ECO:0000256" key="1">
    <source>
        <dbReference type="SAM" id="Coils"/>
    </source>
</evidence>
<dbReference type="EMBL" id="JABBZM010000002">
    <property type="protein sequence ID" value="NMV36930.1"/>
    <property type="molecule type" value="Genomic_DNA"/>
</dbReference>
<feature type="region of interest" description="Disordered" evidence="2">
    <location>
        <begin position="97"/>
        <end position="122"/>
    </location>
</feature>
<evidence type="ECO:0000256" key="2">
    <source>
        <dbReference type="SAM" id="MobiDB-lite"/>
    </source>
</evidence>
<feature type="compositionally biased region" description="Polar residues" evidence="2">
    <location>
        <begin position="1"/>
        <end position="23"/>
    </location>
</feature>
<feature type="coiled-coil region" evidence="1">
    <location>
        <begin position="150"/>
        <end position="178"/>
    </location>
</feature>
<accession>A0A848NUH2</accession>
<sequence>METTAETLEQQQNDAQNADSTDLNAEIGTEGLDTTANGEHTDPPEGGTEGSAGEGEGEDELTLQFGDEVAPASTSPEQQNAPQWVKDLRKDYAAAQRRIREFEAKEQTQQQPQQTQVPVLGAKPKLEDFDYDEGKFDEALGKWYETKREVDAAEVKQRQAAEERQRAVQQRQDGYRKEATDLRVKDFQDAEDEVVAALSVEQQGILLAGADKPALLVYALGRHPTKLQSLAQIKDPVRFAFAAAKLEKELKVTSTRTATKATPEGRVSSGSSSPVGPGASERRLEQLRAEAEKTGDMSKVIAYKAQMRKAAQKR</sequence>
<feature type="compositionally biased region" description="Basic and acidic residues" evidence="2">
    <location>
        <begin position="280"/>
        <end position="293"/>
    </location>
</feature>
<evidence type="ECO:0008006" key="5">
    <source>
        <dbReference type="Google" id="ProtNLM"/>
    </source>
</evidence>
<feature type="region of interest" description="Disordered" evidence="2">
    <location>
        <begin position="252"/>
        <end position="293"/>
    </location>
</feature>
<feature type="compositionally biased region" description="Basic and acidic residues" evidence="2">
    <location>
        <begin position="97"/>
        <end position="106"/>
    </location>
</feature>
<comment type="caution">
    <text evidence="3">The sequence shown here is derived from an EMBL/GenBank/DDBJ whole genome shotgun (WGS) entry which is preliminary data.</text>
</comment>
<gene>
    <name evidence="3" type="ORF">HGR00_03285</name>
</gene>
<reference evidence="3 4" key="1">
    <citation type="submission" date="2020-04" db="EMBL/GenBank/DDBJ databases">
        <title>Ralstonia insidiosa genome sequencing and assembly.</title>
        <authorList>
            <person name="Martins R.C.R."/>
            <person name="Perdigao-Neto L.V."/>
            <person name="Levin A.S.S."/>
            <person name="Costa S.F."/>
        </authorList>
    </citation>
    <scope>NUCLEOTIDE SEQUENCE [LARGE SCALE GENOMIC DNA]</scope>
    <source>
        <strain evidence="3 4">5047</strain>
    </source>
</reference>
<feature type="region of interest" description="Disordered" evidence="2">
    <location>
        <begin position="1"/>
        <end position="85"/>
    </location>
</feature>
<feature type="compositionally biased region" description="Low complexity" evidence="2">
    <location>
        <begin position="267"/>
        <end position="278"/>
    </location>
</feature>
<dbReference type="AlphaFoldDB" id="A0A848NUH2"/>
<dbReference type="Proteomes" id="UP000575469">
    <property type="component" value="Unassembled WGS sequence"/>
</dbReference>
<dbReference type="RefSeq" id="WP_169339216.1">
    <property type="nucleotide sequence ID" value="NZ_JABBZM010000002.1"/>
</dbReference>
<feature type="compositionally biased region" description="Polar residues" evidence="2">
    <location>
        <begin position="72"/>
        <end position="82"/>
    </location>
</feature>